<dbReference type="PANTHER" id="PTHR47618:SF1">
    <property type="entry name" value="BIFUNCTIONAL OLIGORIBONUCLEASE AND PAP PHOSPHATASE NRNA"/>
    <property type="match status" value="1"/>
</dbReference>
<evidence type="ECO:0000313" key="4">
    <source>
        <dbReference type="Proteomes" id="UP000757103"/>
    </source>
</evidence>
<dbReference type="InterPro" id="IPR003156">
    <property type="entry name" value="DHHA1_dom"/>
</dbReference>
<organism evidence="3 4">
    <name type="scientific">Barnesiella viscericola</name>
    <dbReference type="NCBI Taxonomy" id="397865"/>
    <lineage>
        <taxon>Bacteria</taxon>
        <taxon>Pseudomonadati</taxon>
        <taxon>Bacteroidota</taxon>
        <taxon>Bacteroidia</taxon>
        <taxon>Bacteroidales</taxon>
        <taxon>Barnesiellaceae</taxon>
        <taxon>Barnesiella</taxon>
    </lineage>
</organism>
<feature type="domain" description="DHHA1" evidence="2">
    <location>
        <begin position="251"/>
        <end position="331"/>
    </location>
</feature>
<proteinExistence type="predicted"/>
<evidence type="ECO:0000259" key="1">
    <source>
        <dbReference type="Pfam" id="PF01368"/>
    </source>
</evidence>
<dbReference type="Gene3D" id="3.10.310.30">
    <property type="match status" value="1"/>
</dbReference>
<evidence type="ECO:0000259" key="2">
    <source>
        <dbReference type="Pfam" id="PF02272"/>
    </source>
</evidence>
<reference evidence="3" key="1">
    <citation type="journal article" date="2021" name="PeerJ">
        <title>Extensive microbial diversity within the chicken gut microbiome revealed by metagenomics and culture.</title>
        <authorList>
            <person name="Gilroy R."/>
            <person name="Ravi A."/>
            <person name="Getino M."/>
            <person name="Pursley I."/>
            <person name="Horton D.L."/>
            <person name="Alikhan N.F."/>
            <person name="Baker D."/>
            <person name="Gharbi K."/>
            <person name="Hall N."/>
            <person name="Watson M."/>
            <person name="Adriaenssens E.M."/>
            <person name="Foster-Nyarko E."/>
            <person name="Jarju S."/>
            <person name="Secka A."/>
            <person name="Antonio M."/>
            <person name="Oren A."/>
            <person name="Chaudhuri R.R."/>
            <person name="La Ragione R."/>
            <person name="Hildebrand F."/>
            <person name="Pallen M.J."/>
        </authorList>
    </citation>
    <scope>NUCLEOTIDE SEQUENCE</scope>
    <source>
        <strain evidence="3">CHK121-7720</strain>
    </source>
</reference>
<dbReference type="SUPFAM" id="SSF64182">
    <property type="entry name" value="DHH phosphoesterases"/>
    <property type="match status" value="1"/>
</dbReference>
<dbReference type="Gene3D" id="3.90.1640.10">
    <property type="entry name" value="inorganic pyrophosphatase (n-terminal core)"/>
    <property type="match status" value="1"/>
</dbReference>
<accession>A0A921MTH0</accession>
<feature type="domain" description="DDH" evidence="1">
    <location>
        <begin position="23"/>
        <end position="173"/>
    </location>
</feature>
<dbReference type="InterPro" id="IPR051319">
    <property type="entry name" value="Oligoribo/pAp-PDE_c-di-AMP_PDE"/>
</dbReference>
<evidence type="ECO:0000313" key="3">
    <source>
        <dbReference type="EMBL" id="HJG89897.1"/>
    </source>
</evidence>
<sequence>MINKIIAEEKIQQVRKLLEKKEKIVITCHVSPDGDAVGSSLGLYHFLDGLGKEVNVVVPDLLPKNLLFLKGTKEIVVYTRYPEFAEKLISEAELIFCLDFNALSRIDRLQKAVSLSEAKKVLIDHHLNPEEFCDIIISHPEVASTSELIFRLICRMGMFDRMPLYSAEAIYTGMMTDTGNFTYNSNTPEIYYIIAELVKLGINKDRIYAMVYNTNSVDKVRLNGYAVSEKMEIFPEHKAALISLTREELKRYDYHKGDSEGLVNVPLGIEGIRFSTFLREDKEYIKVSMRSKGSFPVNKVAAEHFNGGGHLNAAGGEFHGTMEEAQKLLRSILPLYDKYMVKDKD</sequence>
<dbReference type="Pfam" id="PF01368">
    <property type="entry name" value="DHH"/>
    <property type="match status" value="1"/>
</dbReference>
<protein>
    <submittedName>
        <fullName evidence="3">Bifunctional oligoribonuclease/PAP phosphatase NrnA</fullName>
    </submittedName>
</protein>
<dbReference type="Pfam" id="PF02272">
    <property type="entry name" value="DHHA1"/>
    <property type="match status" value="1"/>
</dbReference>
<name>A0A921MTH0_9BACT</name>
<dbReference type="Proteomes" id="UP000757103">
    <property type="component" value="Unassembled WGS sequence"/>
</dbReference>
<dbReference type="InterPro" id="IPR038763">
    <property type="entry name" value="DHH_sf"/>
</dbReference>
<dbReference type="RefSeq" id="WP_025277522.1">
    <property type="nucleotide sequence ID" value="NZ_CAKMIC010000002.1"/>
</dbReference>
<dbReference type="PANTHER" id="PTHR47618">
    <property type="entry name" value="BIFUNCTIONAL OLIGORIBONUCLEASE AND PAP PHOSPHATASE NRNA"/>
    <property type="match status" value="1"/>
</dbReference>
<dbReference type="EMBL" id="DYUD01000027">
    <property type="protein sequence ID" value="HJG89897.1"/>
    <property type="molecule type" value="Genomic_DNA"/>
</dbReference>
<dbReference type="GeneID" id="90528150"/>
<reference evidence="3" key="2">
    <citation type="submission" date="2021-09" db="EMBL/GenBank/DDBJ databases">
        <authorList>
            <person name="Gilroy R."/>
        </authorList>
    </citation>
    <scope>NUCLEOTIDE SEQUENCE</scope>
    <source>
        <strain evidence="3">CHK121-7720</strain>
    </source>
</reference>
<dbReference type="AlphaFoldDB" id="A0A921MTH0"/>
<comment type="caution">
    <text evidence="3">The sequence shown here is derived from an EMBL/GenBank/DDBJ whole genome shotgun (WGS) entry which is preliminary data.</text>
</comment>
<dbReference type="GO" id="GO:0003676">
    <property type="term" value="F:nucleic acid binding"/>
    <property type="evidence" value="ECO:0007669"/>
    <property type="project" value="InterPro"/>
</dbReference>
<gene>
    <name evidence="3" type="ORF">K8U91_10570</name>
</gene>
<dbReference type="InterPro" id="IPR001667">
    <property type="entry name" value="DDH_dom"/>
</dbReference>